<dbReference type="HOGENOM" id="CLU_028866_0_0_1"/>
<evidence type="ECO:0000259" key="1">
    <source>
        <dbReference type="Pfam" id="PF01408"/>
    </source>
</evidence>
<sequence length="372" mass="42055">MSATRVQVGIIGCGEVAQTVHIPNLNHMNDYFRITWLCDTSGEALEHCQRKVAGSPPPRTTKDAFELCEASDVDVVFVLSLNEFHAPHTVLALDNGKTAFVEKPMALCNRDVQLILEAERKSKGTVMVGYMRRYAAVFEDALKELDSMEKVTYARVRDIISRNAYFVDQSGTFPKRFTDYTPEDSQELKSRTADLNQQGLEHDLGITVTEEASKMWFLLGGLGSHDLSLMREALGMPQSVLGCSLNANVPFWTVLFQYPGFVCSYESGIDEIPRFDAHLEVYSPTKQVTVQYDTPYVKGLPVTMTVRENVEGVYNERFVRKTYEDPYTLEMKQLHQLVTEGKAVKTTAEDAANDLRIFQMIMEAGRDQFVRR</sequence>
<gene>
    <name evidence="2" type="ORF">BAUCODRAFT_29104</name>
</gene>
<dbReference type="KEGG" id="bcom:BAUCODRAFT_29104"/>
<dbReference type="GeneID" id="19110853"/>
<dbReference type="Gene3D" id="3.40.50.720">
    <property type="entry name" value="NAD(P)-binding Rossmann-like Domain"/>
    <property type="match status" value="1"/>
</dbReference>
<dbReference type="InterPro" id="IPR000683">
    <property type="entry name" value="Gfo/Idh/MocA-like_OxRdtase_N"/>
</dbReference>
<proteinExistence type="predicted"/>
<reference evidence="2 3" key="1">
    <citation type="journal article" date="2012" name="PLoS Pathog.">
        <title>Diverse lifestyles and strategies of plant pathogenesis encoded in the genomes of eighteen Dothideomycetes fungi.</title>
        <authorList>
            <person name="Ohm R.A."/>
            <person name="Feau N."/>
            <person name="Henrissat B."/>
            <person name="Schoch C.L."/>
            <person name="Horwitz B.A."/>
            <person name="Barry K.W."/>
            <person name="Condon B.J."/>
            <person name="Copeland A.C."/>
            <person name="Dhillon B."/>
            <person name="Glaser F."/>
            <person name="Hesse C.N."/>
            <person name="Kosti I."/>
            <person name="LaButti K."/>
            <person name="Lindquist E.A."/>
            <person name="Lucas S."/>
            <person name="Salamov A.A."/>
            <person name="Bradshaw R.E."/>
            <person name="Ciuffetti L."/>
            <person name="Hamelin R.C."/>
            <person name="Kema G.H.J."/>
            <person name="Lawrence C."/>
            <person name="Scott J.A."/>
            <person name="Spatafora J.W."/>
            <person name="Turgeon B.G."/>
            <person name="de Wit P.J.G.M."/>
            <person name="Zhong S."/>
            <person name="Goodwin S.B."/>
            <person name="Grigoriev I.V."/>
        </authorList>
    </citation>
    <scope>NUCLEOTIDE SEQUENCE [LARGE SCALE GENOMIC DNA]</scope>
    <source>
        <strain evidence="2 3">UAMH 10762</strain>
    </source>
</reference>
<dbReference type="PANTHER" id="PTHR42840">
    <property type="entry name" value="NAD(P)-BINDING ROSSMANN-FOLD SUPERFAMILY PROTEIN-RELATED"/>
    <property type="match status" value="1"/>
</dbReference>
<evidence type="ECO:0000313" key="2">
    <source>
        <dbReference type="EMBL" id="EMD00747.1"/>
    </source>
</evidence>
<organism evidence="2 3">
    <name type="scientific">Baudoinia panamericana (strain UAMH 10762)</name>
    <name type="common">Angels' share fungus</name>
    <name type="synonym">Baudoinia compniacensis (strain UAMH 10762)</name>
    <dbReference type="NCBI Taxonomy" id="717646"/>
    <lineage>
        <taxon>Eukaryota</taxon>
        <taxon>Fungi</taxon>
        <taxon>Dikarya</taxon>
        <taxon>Ascomycota</taxon>
        <taxon>Pezizomycotina</taxon>
        <taxon>Dothideomycetes</taxon>
        <taxon>Dothideomycetidae</taxon>
        <taxon>Mycosphaerellales</taxon>
        <taxon>Teratosphaeriaceae</taxon>
        <taxon>Baudoinia</taxon>
    </lineage>
</organism>
<dbReference type="EMBL" id="KB445550">
    <property type="protein sequence ID" value="EMD00747.1"/>
    <property type="molecule type" value="Genomic_DNA"/>
</dbReference>
<dbReference type="AlphaFoldDB" id="M2MUX1"/>
<dbReference type="GO" id="GO:0005737">
    <property type="term" value="C:cytoplasm"/>
    <property type="evidence" value="ECO:0007669"/>
    <property type="project" value="TreeGrafter"/>
</dbReference>
<dbReference type="Gene3D" id="3.30.360.10">
    <property type="entry name" value="Dihydrodipicolinate Reductase, domain 2"/>
    <property type="match status" value="1"/>
</dbReference>
<dbReference type="RefSeq" id="XP_007671931.1">
    <property type="nucleotide sequence ID" value="XM_007673741.1"/>
</dbReference>
<dbReference type="InterPro" id="IPR036291">
    <property type="entry name" value="NAD(P)-bd_dom_sf"/>
</dbReference>
<dbReference type="GO" id="GO:0006740">
    <property type="term" value="P:NADPH regeneration"/>
    <property type="evidence" value="ECO:0007669"/>
    <property type="project" value="TreeGrafter"/>
</dbReference>
<keyword evidence="3" id="KW-1185">Reference proteome</keyword>
<dbReference type="Pfam" id="PF01408">
    <property type="entry name" value="GFO_IDH_MocA"/>
    <property type="match status" value="1"/>
</dbReference>
<dbReference type="STRING" id="717646.M2MUX1"/>
<protein>
    <recommendedName>
        <fullName evidence="1">Gfo/Idh/MocA-like oxidoreductase N-terminal domain-containing protein</fullName>
    </recommendedName>
</protein>
<accession>M2MUX1</accession>
<dbReference type="GO" id="GO:0016491">
    <property type="term" value="F:oxidoreductase activity"/>
    <property type="evidence" value="ECO:0007669"/>
    <property type="project" value="TreeGrafter"/>
</dbReference>
<dbReference type="OrthoDB" id="64915at2759"/>
<dbReference type="PANTHER" id="PTHR42840:SF7">
    <property type="entry name" value="BINDING ROSSMANN FOLD OXIDOREDUCTASE, PUTATIVE (AFU_ORTHOLOGUE AFUA_4G10190)-RELATED"/>
    <property type="match status" value="1"/>
</dbReference>
<dbReference type="SUPFAM" id="SSF51735">
    <property type="entry name" value="NAD(P)-binding Rossmann-fold domains"/>
    <property type="match status" value="1"/>
</dbReference>
<dbReference type="GO" id="GO:0000166">
    <property type="term" value="F:nucleotide binding"/>
    <property type="evidence" value="ECO:0007669"/>
    <property type="project" value="InterPro"/>
</dbReference>
<feature type="domain" description="Gfo/Idh/MocA-like oxidoreductase N-terminal" evidence="1">
    <location>
        <begin position="7"/>
        <end position="130"/>
    </location>
</feature>
<dbReference type="Proteomes" id="UP000011761">
    <property type="component" value="Unassembled WGS sequence"/>
</dbReference>
<dbReference type="OMA" id="EITQVAH"/>
<evidence type="ECO:0000313" key="3">
    <source>
        <dbReference type="Proteomes" id="UP000011761"/>
    </source>
</evidence>
<dbReference type="eggNOG" id="ENOG502QTKU">
    <property type="taxonomic scope" value="Eukaryota"/>
</dbReference>
<name>M2MUX1_BAUPA</name>